<keyword evidence="4" id="KW-0378">Hydrolase</keyword>
<reference evidence="4 5" key="1">
    <citation type="journal article" date="2017" name="Int. J. Syst. Evol. Microbiol.">
        <title>Pseudokineococcus basanitobsidens sp. nov., isolated from volcanic rock.</title>
        <authorList>
            <person name="Lee D.W."/>
            <person name="Park M.Y."/>
            <person name="Kim J.J."/>
            <person name="Kim B.S."/>
        </authorList>
    </citation>
    <scope>NUCLEOTIDE SEQUENCE [LARGE SCALE GENOMIC DNA]</scope>
    <source>
        <strain evidence="4 5">DSM 103726</strain>
    </source>
</reference>
<gene>
    <name evidence="4" type="ORF">WDZ17_14705</name>
</gene>
<evidence type="ECO:0000313" key="5">
    <source>
        <dbReference type="Proteomes" id="UP001387100"/>
    </source>
</evidence>
<keyword evidence="5" id="KW-1185">Reference proteome</keyword>
<dbReference type="InterPro" id="IPR008928">
    <property type="entry name" value="6-hairpin_glycosidase_sf"/>
</dbReference>
<feature type="region of interest" description="Disordered" evidence="1">
    <location>
        <begin position="1"/>
        <end position="33"/>
    </location>
</feature>
<proteinExistence type="predicted"/>
<organism evidence="4 5">
    <name type="scientific">Pseudokineococcus basanitobsidens</name>
    <dbReference type="NCBI Taxonomy" id="1926649"/>
    <lineage>
        <taxon>Bacteria</taxon>
        <taxon>Bacillati</taxon>
        <taxon>Actinomycetota</taxon>
        <taxon>Actinomycetes</taxon>
        <taxon>Kineosporiales</taxon>
        <taxon>Kineosporiaceae</taxon>
        <taxon>Pseudokineococcus</taxon>
    </lineage>
</organism>
<dbReference type="InterPro" id="IPR012341">
    <property type="entry name" value="6hp_glycosidase-like_sf"/>
</dbReference>
<dbReference type="RefSeq" id="WP_339575928.1">
    <property type="nucleotide sequence ID" value="NZ_JBBIAA010000025.1"/>
</dbReference>
<dbReference type="Proteomes" id="UP001387100">
    <property type="component" value="Unassembled WGS sequence"/>
</dbReference>
<feature type="domain" description="Trehalase-like N-terminal" evidence="3">
    <location>
        <begin position="33"/>
        <end position="225"/>
    </location>
</feature>
<feature type="domain" description="GH15-like" evidence="2">
    <location>
        <begin position="258"/>
        <end position="619"/>
    </location>
</feature>
<comment type="caution">
    <text evidence="4">The sequence shown here is derived from an EMBL/GenBank/DDBJ whole genome shotgun (WGS) entry which is preliminary data.</text>
</comment>
<dbReference type="Pfam" id="PF00723">
    <property type="entry name" value="Glyco_hydro_15"/>
    <property type="match status" value="1"/>
</dbReference>
<dbReference type="InterPro" id="IPR045582">
    <property type="entry name" value="Trehalase-like_N"/>
</dbReference>
<dbReference type="PANTHER" id="PTHR31616">
    <property type="entry name" value="TREHALASE"/>
    <property type="match status" value="1"/>
</dbReference>
<dbReference type="InterPro" id="IPR011613">
    <property type="entry name" value="GH15-like"/>
</dbReference>
<accession>A0ABU8RN98</accession>
<dbReference type="Pfam" id="PF19291">
    <property type="entry name" value="TREH_N"/>
    <property type="match status" value="1"/>
</dbReference>
<dbReference type="PANTHER" id="PTHR31616:SF0">
    <property type="entry name" value="GLUCAN 1,4-ALPHA-GLUCOSIDASE"/>
    <property type="match status" value="1"/>
</dbReference>
<protein>
    <submittedName>
        <fullName evidence="4">Glycoside hydrolase family 15 protein</fullName>
    </submittedName>
</protein>
<evidence type="ECO:0000259" key="3">
    <source>
        <dbReference type="Pfam" id="PF19291"/>
    </source>
</evidence>
<dbReference type="Gene3D" id="1.50.10.10">
    <property type="match status" value="1"/>
</dbReference>
<dbReference type="EMBL" id="JBBIAA010000025">
    <property type="protein sequence ID" value="MEJ5946545.1"/>
    <property type="molecule type" value="Genomic_DNA"/>
</dbReference>
<sequence length="627" mass="69286">MQTPRDGRPDHQDDRTATSRSRDDSPDDRPLERPCAIEHHGVVGDLRTIMLVTHDGEVDFACAPDFDSPAVFGRLLDSGAGSFSVRPTDWDTTHQYYLPSSAVLATRFSSARGTLEVLDGMVPAEALPEGVDRRPLLVRLVRVLDGEQDVVVDCRPGFDWGRAEHEAEVVDGVGVRFTAGEDRLVLRSSAPLSADGGSARAHVHLRRGEELALLLHWGDMAAGEVGEVGAQEAQHLLDATHAYWRAWVRRSTYTGRWRETVHRSAITLKLLTYSPTGAVVAAGTTSLPEQLGGERNWDYRYAWLRDAAFTTFALMTLGFTEETDAFLAWLEQRMAAAGDDGLLPVYTVRGDRPPEEEVLDHLAGYAGSRPVRTGNAASQQRQLDSYGEVLDSIYLYNKVRPISWDIWQEVVGTLDWLADHADQPDAGLWESRGELRRNTYSQAMVWVAFERALRLARQRGLPAPRERWEACADAAYRRVQEEGLDPRTGGYRVSAQSDQLDASLLMLPLVKFAGPTDPRFAATLEALERELVVDCLVRRYPTDGADGLDGSEGFFVACSFWYAEALSSAGRTDEAEDVFEKALRFSNHLGLFAEEVSATGHQTGNFPQALSHLALISAAVHLDRALG</sequence>
<name>A0ABU8RN98_9ACTN</name>
<dbReference type="SUPFAM" id="SSF48208">
    <property type="entry name" value="Six-hairpin glycosidases"/>
    <property type="match status" value="1"/>
</dbReference>
<evidence type="ECO:0000259" key="2">
    <source>
        <dbReference type="Pfam" id="PF00723"/>
    </source>
</evidence>
<dbReference type="GO" id="GO:0016787">
    <property type="term" value="F:hydrolase activity"/>
    <property type="evidence" value="ECO:0007669"/>
    <property type="project" value="UniProtKB-KW"/>
</dbReference>
<evidence type="ECO:0000256" key="1">
    <source>
        <dbReference type="SAM" id="MobiDB-lite"/>
    </source>
</evidence>
<evidence type="ECO:0000313" key="4">
    <source>
        <dbReference type="EMBL" id="MEJ5946545.1"/>
    </source>
</evidence>